<keyword evidence="1" id="KW-0378">Hydrolase</keyword>
<dbReference type="HOGENOM" id="CLU_069139_0_0_7"/>
<evidence type="ECO:0000313" key="1">
    <source>
        <dbReference type="EMBL" id="ABC77921.1"/>
    </source>
</evidence>
<dbReference type="EMBL" id="CP000252">
    <property type="protein sequence ID" value="ABC77921.1"/>
    <property type="molecule type" value="Genomic_DNA"/>
</dbReference>
<dbReference type="InterPro" id="IPR036866">
    <property type="entry name" value="RibonucZ/Hydroxyglut_hydro"/>
</dbReference>
<evidence type="ECO:0000313" key="2">
    <source>
        <dbReference type="Proteomes" id="UP000001933"/>
    </source>
</evidence>
<dbReference type="SUPFAM" id="SSF56281">
    <property type="entry name" value="Metallo-hydrolase/oxidoreductase"/>
    <property type="match status" value="1"/>
</dbReference>
<protein>
    <submittedName>
        <fullName evidence="1">Hydrolase of the metallo-beta-lactamase superfamily</fullName>
    </submittedName>
</protein>
<reference evidence="1 2" key="1">
    <citation type="journal article" date="2007" name="Proc. Natl. Acad. Sci. U.S.A.">
        <title>The genome of Syntrophus aciditrophicus: life at the thermodynamic limit of microbial growth.</title>
        <authorList>
            <person name="McInerney M.J."/>
            <person name="Rohlin L."/>
            <person name="Mouttaki H."/>
            <person name="Kim U."/>
            <person name="Krupp R.S."/>
            <person name="Rios-Hernandez L."/>
            <person name="Sieber J."/>
            <person name="Struchtemeyer C.G."/>
            <person name="Bhattacharyya A."/>
            <person name="Campbell J.W."/>
            <person name="Gunsalus R.P."/>
        </authorList>
    </citation>
    <scope>NUCLEOTIDE SEQUENCE [LARGE SCALE GENOMIC DNA]</scope>
    <source>
        <strain evidence="1 2">SB</strain>
    </source>
</reference>
<dbReference type="InParanoid" id="Q2LV11"/>
<dbReference type="Gene3D" id="3.60.15.10">
    <property type="entry name" value="Ribonuclease Z/Hydroxyacylglutathione hydrolase-like"/>
    <property type="match status" value="1"/>
</dbReference>
<dbReference type="STRING" id="56780.SYN_00500"/>
<dbReference type="AlphaFoldDB" id="Q2LV11"/>
<dbReference type="Proteomes" id="UP000001933">
    <property type="component" value="Chromosome"/>
</dbReference>
<gene>
    <name evidence="1" type="ORF">SYN_00500</name>
</gene>
<dbReference type="GO" id="GO:0016787">
    <property type="term" value="F:hydrolase activity"/>
    <property type="evidence" value="ECO:0007669"/>
    <property type="project" value="UniProtKB-KW"/>
</dbReference>
<organism evidence="1 2">
    <name type="scientific">Syntrophus aciditrophicus (strain SB)</name>
    <dbReference type="NCBI Taxonomy" id="56780"/>
    <lineage>
        <taxon>Bacteria</taxon>
        <taxon>Pseudomonadati</taxon>
        <taxon>Thermodesulfobacteriota</taxon>
        <taxon>Syntrophia</taxon>
        <taxon>Syntrophales</taxon>
        <taxon>Syntrophaceae</taxon>
        <taxon>Syntrophus</taxon>
    </lineage>
</organism>
<dbReference type="InterPro" id="IPR052159">
    <property type="entry name" value="Competence_DNA_uptake"/>
</dbReference>
<proteinExistence type="predicted"/>
<dbReference type="PANTHER" id="PTHR30619:SF1">
    <property type="entry name" value="RECOMBINATION PROTEIN 2"/>
    <property type="match status" value="1"/>
</dbReference>
<accession>Q2LV11</accession>
<keyword evidence="2" id="KW-1185">Reference proteome</keyword>
<sequence length="345" mass="39926">MWSRQSRILSRYKQMPVVHFLNVKEGDCSIIEHTSGHISVIDVCNARKETPESKIVESIVKNIMTKAAGSGNLNQKAYPVNPISYMKERSLTSVFRFVATHPDMDHIDGIKDFFEEFNPTNFYDIENEKEIEFNDKSPYLEEDWKFYKNLRDTDPDTDPRRLTLFSGDSGIYRTKNWDGNPPGDAFYVLAPTSEMVREAKELEDYNDCSYVILYRSPGGKILFGGDSHDGTWEHLLKNHENSIKNVDLLIAPHHGRKSDRDYSFLDVVNPKMTFFGNARSEHLAYSAWSSRNLPYITNNQADCMIVNANDEHMPIYVTNETFAKQRNPKSQYSSRFKGWFLQNIK</sequence>
<dbReference type="KEGG" id="sat:SYN_00500"/>
<name>Q2LV11_SYNAS</name>
<dbReference type="PANTHER" id="PTHR30619">
    <property type="entry name" value="DNA INTERNALIZATION/COMPETENCE PROTEIN COMEC/REC2"/>
    <property type="match status" value="1"/>
</dbReference>
<dbReference type="eggNOG" id="COG2333">
    <property type="taxonomic scope" value="Bacteria"/>
</dbReference>